<evidence type="ECO:0000313" key="4">
    <source>
        <dbReference type="EMBL" id="KAF0974971.1"/>
    </source>
</evidence>
<dbReference type="PANTHER" id="PTHR21237:SF23">
    <property type="entry name" value="GRPE PROTEIN HOMOLOG, MITOCHONDRIAL"/>
    <property type="match status" value="1"/>
</dbReference>
<evidence type="ECO:0008006" key="6">
    <source>
        <dbReference type="Google" id="ProtNLM"/>
    </source>
</evidence>
<dbReference type="InterPro" id="IPR000740">
    <property type="entry name" value="GrpE"/>
</dbReference>
<gene>
    <name evidence="4" type="ORF">FDP41_005724</name>
</gene>
<evidence type="ECO:0000313" key="5">
    <source>
        <dbReference type="Proteomes" id="UP000444721"/>
    </source>
</evidence>
<dbReference type="OrthoDB" id="201635at2759"/>
<evidence type="ECO:0000256" key="1">
    <source>
        <dbReference type="ARBA" id="ARBA00009054"/>
    </source>
</evidence>
<dbReference type="GO" id="GO:0051087">
    <property type="term" value="F:protein-folding chaperone binding"/>
    <property type="evidence" value="ECO:0007669"/>
    <property type="project" value="InterPro"/>
</dbReference>
<dbReference type="EMBL" id="VFQX01000048">
    <property type="protein sequence ID" value="KAF0974971.1"/>
    <property type="molecule type" value="Genomic_DNA"/>
</dbReference>
<dbReference type="GO" id="GO:0006457">
    <property type="term" value="P:protein folding"/>
    <property type="evidence" value="ECO:0007669"/>
    <property type="project" value="InterPro"/>
</dbReference>
<dbReference type="Gene3D" id="2.30.22.10">
    <property type="entry name" value="Head domain of nucleotide exchange factor GrpE"/>
    <property type="match status" value="1"/>
</dbReference>
<evidence type="ECO:0000256" key="2">
    <source>
        <dbReference type="ARBA" id="ARBA00023186"/>
    </source>
</evidence>
<dbReference type="Pfam" id="PF01025">
    <property type="entry name" value="GrpE"/>
    <property type="match status" value="1"/>
</dbReference>
<dbReference type="Gene3D" id="3.90.20.20">
    <property type="match status" value="1"/>
</dbReference>
<sequence>MMQSTTSKCLASLLKAGTCYSRSSVMMMKKSSAAFTTTRTANIFNTTQTRNVFGFGSSNNNNSGASWEQASSSSQQTQQQTNNNNNTQQQTQQQNNTQQQAEEKPSVEKEQTKQAQEQTKQQQTAAADDAKVKELEKEIEALKEKNAKLDDQLKRAVAEMQNVRRIAKNDVDNAKKFALQSFSKHLLEVVDNLESGLKHLNVEDVSEITKLVQDSPDCTEDLRKKAKALQTAVEGVKMTETVLLKVLERNGVTKLEIGEQTPFDPNFHEAMMKIPPSDKHPNGSVAMVLKSGWILNERVLRPAQVVVAIQD</sequence>
<dbReference type="HAMAP" id="MF_01151">
    <property type="entry name" value="GrpE"/>
    <property type="match status" value="1"/>
</dbReference>
<comment type="similarity">
    <text evidence="1">Belongs to the GrpE family.</text>
</comment>
<protein>
    <recommendedName>
        <fullName evidence="6">GrpE protein homolog</fullName>
    </recommendedName>
</protein>
<feature type="compositionally biased region" description="Basic and acidic residues" evidence="3">
    <location>
        <begin position="101"/>
        <end position="112"/>
    </location>
</feature>
<dbReference type="OMA" id="KNEKCNT"/>
<keyword evidence="5" id="KW-1185">Reference proteome</keyword>
<evidence type="ECO:0000256" key="3">
    <source>
        <dbReference type="SAM" id="MobiDB-lite"/>
    </source>
</evidence>
<feature type="region of interest" description="Disordered" evidence="3">
    <location>
        <begin position="54"/>
        <end position="131"/>
    </location>
</feature>
<keyword evidence="2" id="KW-0143">Chaperone</keyword>
<dbReference type="GeneID" id="68112942"/>
<reference evidence="4 5" key="1">
    <citation type="journal article" date="2019" name="Sci. Rep.">
        <title>Nanopore sequencing improves the draft genome of the human pathogenic amoeba Naegleria fowleri.</title>
        <authorList>
            <person name="Liechti N."/>
            <person name="Schurch N."/>
            <person name="Bruggmann R."/>
            <person name="Wittwer M."/>
        </authorList>
    </citation>
    <scope>NUCLEOTIDE SEQUENCE [LARGE SCALE GENOMIC DNA]</scope>
    <source>
        <strain evidence="4 5">ATCC 30894</strain>
    </source>
</reference>
<dbReference type="GO" id="GO:0042803">
    <property type="term" value="F:protein homodimerization activity"/>
    <property type="evidence" value="ECO:0007669"/>
    <property type="project" value="InterPro"/>
</dbReference>
<dbReference type="GO" id="GO:0000774">
    <property type="term" value="F:adenyl-nucleotide exchange factor activity"/>
    <property type="evidence" value="ECO:0007669"/>
    <property type="project" value="InterPro"/>
</dbReference>
<organism evidence="4 5">
    <name type="scientific">Naegleria fowleri</name>
    <name type="common">Brain eating amoeba</name>
    <dbReference type="NCBI Taxonomy" id="5763"/>
    <lineage>
        <taxon>Eukaryota</taxon>
        <taxon>Discoba</taxon>
        <taxon>Heterolobosea</taxon>
        <taxon>Tetramitia</taxon>
        <taxon>Eutetramitia</taxon>
        <taxon>Vahlkampfiidae</taxon>
        <taxon>Naegleria</taxon>
    </lineage>
</organism>
<dbReference type="PANTHER" id="PTHR21237">
    <property type="entry name" value="GRPE PROTEIN"/>
    <property type="match status" value="1"/>
</dbReference>
<dbReference type="SUPFAM" id="SSF58014">
    <property type="entry name" value="Coiled-coil domain of nucleotide exchange factor GrpE"/>
    <property type="match status" value="1"/>
</dbReference>
<comment type="caution">
    <text evidence="4">The sequence shown here is derived from an EMBL/GenBank/DDBJ whole genome shotgun (WGS) entry which is preliminary data.</text>
</comment>
<name>A0A6A5BKT0_NAEFO</name>
<feature type="compositionally biased region" description="Low complexity" evidence="3">
    <location>
        <begin position="113"/>
        <end position="127"/>
    </location>
</feature>
<dbReference type="GO" id="GO:0051082">
    <property type="term" value="F:unfolded protein binding"/>
    <property type="evidence" value="ECO:0007669"/>
    <property type="project" value="TreeGrafter"/>
</dbReference>
<dbReference type="VEuPathDB" id="AmoebaDB:NfTy_045680"/>
<dbReference type="InterPro" id="IPR009012">
    <property type="entry name" value="GrpE_head"/>
</dbReference>
<dbReference type="VEuPathDB" id="AmoebaDB:NF0083640"/>
<dbReference type="AlphaFoldDB" id="A0A6A5BKT0"/>
<dbReference type="Proteomes" id="UP000444721">
    <property type="component" value="Unassembled WGS sequence"/>
</dbReference>
<feature type="compositionally biased region" description="Low complexity" evidence="3">
    <location>
        <begin position="54"/>
        <end position="100"/>
    </location>
</feature>
<proteinExistence type="inferred from homology"/>
<dbReference type="VEuPathDB" id="AmoebaDB:FDP41_005724"/>
<dbReference type="CDD" id="cd00446">
    <property type="entry name" value="GrpE"/>
    <property type="match status" value="1"/>
</dbReference>
<dbReference type="SUPFAM" id="SSF51064">
    <property type="entry name" value="Head domain of nucleotide exchange factor GrpE"/>
    <property type="match status" value="1"/>
</dbReference>
<dbReference type="InterPro" id="IPR013805">
    <property type="entry name" value="GrpE_CC"/>
</dbReference>
<accession>A0A6A5BKT0</accession>
<dbReference type="RefSeq" id="XP_044559684.1">
    <property type="nucleotide sequence ID" value="XM_044709280.1"/>
</dbReference>